<dbReference type="AlphaFoldDB" id="A0A266Q9Y8"/>
<organism evidence="2 3">
    <name type="scientific">Cellvibrio mixtus</name>
    <dbReference type="NCBI Taxonomy" id="39650"/>
    <lineage>
        <taxon>Bacteria</taxon>
        <taxon>Pseudomonadati</taxon>
        <taxon>Pseudomonadota</taxon>
        <taxon>Gammaproteobacteria</taxon>
        <taxon>Cellvibrionales</taxon>
        <taxon>Cellvibrionaceae</taxon>
        <taxon>Cellvibrio</taxon>
    </lineage>
</organism>
<keyword evidence="3" id="KW-1185">Reference proteome</keyword>
<evidence type="ECO:0000313" key="3">
    <source>
        <dbReference type="Proteomes" id="UP000216101"/>
    </source>
</evidence>
<sequence length="135" mass="15098">MGYKVYLHKFENGDSASIPYDELLRILQKYGEVVERGFGLEFISQVGDIADSVSLTGNADTGITGITFDRPISNPRFPEIIYELLGLPNTCFFGPNLEFVHTRSEMNEHYPQGLVEHLPDGPKKIASPADTWPHT</sequence>
<gene>
    <name evidence="2" type="ORF">CBP51_06380</name>
</gene>
<evidence type="ECO:0000256" key="1">
    <source>
        <dbReference type="SAM" id="MobiDB-lite"/>
    </source>
</evidence>
<reference evidence="3" key="1">
    <citation type="submission" date="2017-05" db="EMBL/GenBank/DDBJ databases">
        <authorList>
            <person name="Barney B.M."/>
        </authorList>
    </citation>
    <scope>NUCLEOTIDE SEQUENCE [LARGE SCALE GENOMIC DNA]</scope>
    <source>
        <strain evidence="3">PSBB022</strain>
    </source>
</reference>
<name>A0A266Q9Y8_9GAMM</name>
<protein>
    <submittedName>
        <fullName evidence="2">Uncharacterized protein</fullName>
    </submittedName>
</protein>
<accession>A0A266Q9Y8</accession>
<dbReference type="Proteomes" id="UP000216101">
    <property type="component" value="Unassembled WGS sequence"/>
</dbReference>
<evidence type="ECO:0000313" key="2">
    <source>
        <dbReference type="EMBL" id="OZY86640.1"/>
    </source>
</evidence>
<proteinExistence type="predicted"/>
<feature type="region of interest" description="Disordered" evidence="1">
    <location>
        <begin position="115"/>
        <end position="135"/>
    </location>
</feature>
<comment type="caution">
    <text evidence="2">The sequence shown here is derived from an EMBL/GenBank/DDBJ whole genome shotgun (WGS) entry which is preliminary data.</text>
</comment>
<dbReference type="RefSeq" id="WP_094984263.1">
    <property type="nucleotide sequence ID" value="NZ_NHNI01000001.1"/>
</dbReference>
<dbReference type="EMBL" id="NHNI01000001">
    <property type="protein sequence ID" value="OZY86640.1"/>
    <property type="molecule type" value="Genomic_DNA"/>
</dbReference>